<dbReference type="Proteomes" id="UP001304419">
    <property type="component" value="Chromosome 2"/>
</dbReference>
<feature type="domain" description="MacB-like periplasmic core" evidence="9">
    <location>
        <begin position="433"/>
        <end position="611"/>
    </location>
</feature>
<evidence type="ECO:0000259" key="8">
    <source>
        <dbReference type="Pfam" id="PF02687"/>
    </source>
</evidence>
<keyword evidence="13" id="KW-1185">Reference proteome</keyword>
<dbReference type="RefSeq" id="WP_130127506.1">
    <property type="nucleotide sequence ID" value="NZ_CBCSDF010000005.1"/>
</dbReference>
<reference evidence="11 13" key="2">
    <citation type="submission" date="2023-10" db="EMBL/GenBank/DDBJ databases">
        <title>To unveil natural product biosynthetic capacity in Pseudoalteromonas.</title>
        <authorList>
            <person name="Wang J."/>
        </authorList>
    </citation>
    <scope>NUCLEOTIDE SEQUENCE [LARGE SCALE GENOMIC DNA]</scope>
    <source>
        <strain evidence="11 13">DSM 15914</strain>
    </source>
</reference>
<proteinExistence type="inferred from homology"/>
<dbReference type="GO" id="GO:0005886">
    <property type="term" value="C:plasma membrane"/>
    <property type="evidence" value="ECO:0007669"/>
    <property type="project" value="UniProtKB-SubCell"/>
</dbReference>
<dbReference type="PANTHER" id="PTHR30572:SF4">
    <property type="entry name" value="ABC TRANSPORTER PERMEASE YTRF"/>
    <property type="match status" value="1"/>
</dbReference>
<comment type="similarity">
    <text evidence="6">Belongs to the ABC-4 integral membrane protein family.</text>
</comment>
<dbReference type="GO" id="GO:0022857">
    <property type="term" value="F:transmembrane transporter activity"/>
    <property type="evidence" value="ECO:0007669"/>
    <property type="project" value="TreeGrafter"/>
</dbReference>
<evidence type="ECO:0000256" key="1">
    <source>
        <dbReference type="ARBA" id="ARBA00004651"/>
    </source>
</evidence>
<feature type="domain" description="ABC3 transporter permease C-terminal" evidence="8">
    <location>
        <begin position="688"/>
        <end position="792"/>
    </location>
</feature>
<protein>
    <submittedName>
        <fullName evidence="11">ABC transporter permease</fullName>
    </submittedName>
    <submittedName>
        <fullName evidence="10">FtsX-like permease family protein</fullName>
    </submittedName>
</protein>
<feature type="transmembrane region" description="Helical" evidence="7">
    <location>
        <begin position="283"/>
        <end position="304"/>
    </location>
</feature>
<keyword evidence="4 7" id="KW-1133">Transmembrane helix</keyword>
<organism evidence="10 12">
    <name type="scientific">Pseudoalteromonas maricaloris</name>
    <dbReference type="NCBI Taxonomy" id="184924"/>
    <lineage>
        <taxon>Bacteria</taxon>
        <taxon>Pseudomonadati</taxon>
        <taxon>Pseudomonadota</taxon>
        <taxon>Gammaproteobacteria</taxon>
        <taxon>Alteromonadales</taxon>
        <taxon>Pseudoalteromonadaceae</taxon>
        <taxon>Pseudoalteromonas</taxon>
    </lineage>
</organism>
<evidence type="ECO:0000313" key="11">
    <source>
        <dbReference type="EMBL" id="WOX30555.1"/>
    </source>
</evidence>
<dbReference type="Proteomes" id="UP000646877">
    <property type="component" value="Unassembled WGS sequence"/>
</dbReference>
<name>A0A8I2H773_9GAMM</name>
<evidence type="ECO:0000256" key="2">
    <source>
        <dbReference type="ARBA" id="ARBA00022475"/>
    </source>
</evidence>
<evidence type="ECO:0000313" key="12">
    <source>
        <dbReference type="Proteomes" id="UP000646877"/>
    </source>
</evidence>
<gene>
    <name evidence="10" type="ORF">F9Y85_13385</name>
    <name evidence="11" type="ORF">R5H13_21975</name>
</gene>
<evidence type="ECO:0000256" key="5">
    <source>
        <dbReference type="ARBA" id="ARBA00023136"/>
    </source>
</evidence>
<feature type="transmembrane region" description="Helical" evidence="7">
    <location>
        <begin position="21"/>
        <end position="41"/>
    </location>
</feature>
<comment type="subcellular location">
    <subcellularLocation>
        <location evidence="1">Cell membrane</location>
        <topology evidence="1">Multi-pass membrane protein</topology>
    </subcellularLocation>
</comment>
<feature type="transmembrane region" description="Helical" evidence="7">
    <location>
        <begin position="772"/>
        <end position="797"/>
    </location>
</feature>
<feature type="transmembrane region" description="Helical" evidence="7">
    <location>
        <begin position="741"/>
        <end position="760"/>
    </location>
</feature>
<feature type="transmembrane region" description="Helical" evidence="7">
    <location>
        <begin position="421"/>
        <end position="440"/>
    </location>
</feature>
<keyword evidence="3 7" id="KW-0812">Transmembrane</keyword>
<dbReference type="EMBL" id="CP137579">
    <property type="protein sequence ID" value="WOX30555.1"/>
    <property type="molecule type" value="Genomic_DNA"/>
</dbReference>
<feature type="transmembrane region" description="Helical" evidence="7">
    <location>
        <begin position="376"/>
        <end position="400"/>
    </location>
</feature>
<evidence type="ECO:0000313" key="10">
    <source>
        <dbReference type="EMBL" id="NLR22299.1"/>
    </source>
</evidence>
<sequence length="808" mass="89868">MLKNYLLIAYRSLLQQKLYSTINILGLAIGLAICISMAIFVESELGYDKFIKDNEQIYRSSVKWMPPSAPEQYYAQGQVFNAENYQAHFEEVVDATRFREVSVALGQGKESFLHDGVFLADPNFVDFFSLDVIDGERQSALEAPNTIVLTQAAAMLYFGRTNVVGESLLGAGKLPLKVSAVIKDLPLRTHLNVFALISMATATTYYGDNSWQRDPSFNYFTYVKLADGVTGEDVEAKIPSYLENHYGPGTSDTLGFELMPVTDIYLHSHQYGEMKENGDINTVYSFSVISALILFIACVNFMNLSTATATKRAKEVGVRKTLGAKQQHLVMQFVVEAMMLSYIALIIAVALVEAGLPLFASFIGKPLSFDFYSEPLVLTTLLLLGLFVGLISGAYPAFYLSRFKPAKVLKGEVTQGKSGALLRKGLVVFQFSVAVVLIIATTVSNQQLKYARAIELGYDKDNTFVLSRLYTDIASQQRSALKTQLLSHPNIVSVTASSAVPTETIVDAFGMVNPKTQLSQTMPTLAVDEDYFSSYNIKLLSGRGFSRDFPADKFAMPSAAEPNPRFSVVINEKAAQSLGFSADEAVGKTFEVRLTRHSSAMATIIGVTQNYYFSSLKTEISPTYHLLRENEGNSMAIKFKGDTAQTRDFIEATWRKLVPEQEMELTYLQTKFEQMYRQEDKEIIVFNLFSMLAIFIACLGLFGLASFTTKRRTKEIGVRKVLGASVMDIVILINKEFSKQVMIANLIAWPLAYFVMQQWLNNFVYRIDLSIVPFLIAASLAFAIAWLTVGSLTLVSAQARPVKSLRYE</sequence>
<dbReference type="InterPro" id="IPR025857">
    <property type="entry name" value="MacB_PCD"/>
</dbReference>
<feature type="transmembrane region" description="Helical" evidence="7">
    <location>
        <begin position="683"/>
        <end position="705"/>
    </location>
</feature>
<evidence type="ECO:0000313" key="13">
    <source>
        <dbReference type="Proteomes" id="UP001304419"/>
    </source>
</evidence>
<feature type="transmembrane region" description="Helical" evidence="7">
    <location>
        <begin position="329"/>
        <end position="356"/>
    </location>
</feature>
<dbReference type="Pfam" id="PF02687">
    <property type="entry name" value="FtsX"/>
    <property type="match status" value="2"/>
</dbReference>
<dbReference type="AlphaFoldDB" id="A0A8I2H773"/>
<evidence type="ECO:0000256" key="6">
    <source>
        <dbReference type="ARBA" id="ARBA00038076"/>
    </source>
</evidence>
<reference evidence="10" key="1">
    <citation type="submission" date="2019-10" db="EMBL/GenBank/DDBJ databases">
        <authorList>
            <person name="Paulsen S."/>
        </authorList>
    </citation>
    <scope>NUCLEOTIDE SEQUENCE</scope>
    <source>
        <strain evidence="10">LMG 19692</strain>
    </source>
</reference>
<dbReference type="InterPro" id="IPR003838">
    <property type="entry name" value="ABC3_permease_C"/>
</dbReference>
<evidence type="ECO:0000259" key="9">
    <source>
        <dbReference type="Pfam" id="PF12704"/>
    </source>
</evidence>
<evidence type="ECO:0000256" key="7">
    <source>
        <dbReference type="SAM" id="Phobius"/>
    </source>
</evidence>
<dbReference type="Pfam" id="PF12704">
    <property type="entry name" value="MacB_PCD"/>
    <property type="match status" value="2"/>
</dbReference>
<dbReference type="EMBL" id="WEIA01000007">
    <property type="protein sequence ID" value="NLR22299.1"/>
    <property type="molecule type" value="Genomic_DNA"/>
</dbReference>
<feature type="domain" description="MacB-like periplasmic core" evidence="9">
    <location>
        <begin position="20"/>
        <end position="239"/>
    </location>
</feature>
<evidence type="ECO:0000256" key="3">
    <source>
        <dbReference type="ARBA" id="ARBA00022692"/>
    </source>
</evidence>
<keyword evidence="5 7" id="KW-0472">Membrane</keyword>
<feature type="domain" description="ABC3 transporter permease C-terminal" evidence="8">
    <location>
        <begin position="288"/>
        <end position="404"/>
    </location>
</feature>
<dbReference type="InterPro" id="IPR050250">
    <property type="entry name" value="Macrolide_Exporter_MacB"/>
</dbReference>
<keyword evidence="2" id="KW-1003">Cell membrane</keyword>
<dbReference type="PANTHER" id="PTHR30572">
    <property type="entry name" value="MEMBRANE COMPONENT OF TRANSPORTER-RELATED"/>
    <property type="match status" value="1"/>
</dbReference>
<accession>A0A8I2H773</accession>
<evidence type="ECO:0000256" key="4">
    <source>
        <dbReference type="ARBA" id="ARBA00022989"/>
    </source>
</evidence>